<gene>
    <name evidence="1" type="ORF">BDY21DRAFT_333939</name>
</gene>
<organism evidence="1 2">
    <name type="scientific">Lineolata rhizophorae</name>
    <dbReference type="NCBI Taxonomy" id="578093"/>
    <lineage>
        <taxon>Eukaryota</taxon>
        <taxon>Fungi</taxon>
        <taxon>Dikarya</taxon>
        <taxon>Ascomycota</taxon>
        <taxon>Pezizomycotina</taxon>
        <taxon>Dothideomycetes</taxon>
        <taxon>Dothideomycetes incertae sedis</taxon>
        <taxon>Lineolatales</taxon>
        <taxon>Lineolataceae</taxon>
        <taxon>Lineolata</taxon>
    </lineage>
</organism>
<protein>
    <submittedName>
        <fullName evidence="1">Uncharacterized protein</fullName>
    </submittedName>
</protein>
<reference evidence="1" key="1">
    <citation type="journal article" date="2020" name="Stud. Mycol.">
        <title>101 Dothideomycetes genomes: a test case for predicting lifestyles and emergence of pathogens.</title>
        <authorList>
            <person name="Haridas S."/>
            <person name="Albert R."/>
            <person name="Binder M."/>
            <person name="Bloem J."/>
            <person name="Labutti K."/>
            <person name="Salamov A."/>
            <person name="Andreopoulos B."/>
            <person name="Baker S."/>
            <person name="Barry K."/>
            <person name="Bills G."/>
            <person name="Bluhm B."/>
            <person name="Cannon C."/>
            <person name="Castanera R."/>
            <person name="Culley D."/>
            <person name="Daum C."/>
            <person name="Ezra D."/>
            <person name="Gonzalez J."/>
            <person name="Henrissat B."/>
            <person name="Kuo A."/>
            <person name="Liang C."/>
            <person name="Lipzen A."/>
            <person name="Lutzoni F."/>
            <person name="Magnuson J."/>
            <person name="Mondo S."/>
            <person name="Nolan M."/>
            <person name="Ohm R."/>
            <person name="Pangilinan J."/>
            <person name="Park H.-J."/>
            <person name="Ramirez L."/>
            <person name="Alfaro M."/>
            <person name="Sun H."/>
            <person name="Tritt A."/>
            <person name="Yoshinaga Y."/>
            <person name="Zwiers L.-H."/>
            <person name="Turgeon B."/>
            <person name="Goodwin S."/>
            <person name="Spatafora J."/>
            <person name="Crous P."/>
            <person name="Grigoriev I."/>
        </authorList>
    </citation>
    <scope>NUCLEOTIDE SEQUENCE</scope>
    <source>
        <strain evidence="1">ATCC 16933</strain>
    </source>
</reference>
<dbReference type="AlphaFoldDB" id="A0A6A6PAF6"/>
<keyword evidence="2" id="KW-1185">Reference proteome</keyword>
<dbReference type="Proteomes" id="UP000799766">
    <property type="component" value="Unassembled WGS sequence"/>
</dbReference>
<evidence type="ECO:0000313" key="1">
    <source>
        <dbReference type="EMBL" id="KAF2460971.1"/>
    </source>
</evidence>
<sequence>MTALTPSKRLVIVLRLVIWGINSKDTAICSGLDSKIRLPRIVESWHVHLSCHSVIISLLKVFCLSLVAFLCQVQPQKLNHLVALRNLFFPALISAGQQNALLATKKRCCCIGCNYHLFLSYSQRDRGFTALDLLLPINCFHNFCGPHWWH</sequence>
<proteinExistence type="predicted"/>
<evidence type="ECO:0000313" key="2">
    <source>
        <dbReference type="Proteomes" id="UP000799766"/>
    </source>
</evidence>
<name>A0A6A6PAF6_9PEZI</name>
<accession>A0A6A6PAF6</accession>
<dbReference type="EMBL" id="MU001672">
    <property type="protein sequence ID" value="KAF2460971.1"/>
    <property type="molecule type" value="Genomic_DNA"/>
</dbReference>